<name>A0A6L3Z2I4_BRUAN</name>
<dbReference type="PANTHER" id="PTHR33678:SF1">
    <property type="entry name" value="BLL1576 PROTEIN"/>
    <property type="match status" value="1"/>
</dbReference>
<proteinExistence type="predicted"/>
<dbReference type="InterPro" id="IPR004291">
    <property type="entry name" value="Transposase_IS66_central"/>
</dbReference>
<feature type="domain" description="Transposase IS66 C-terminal" evidence="2">
    <location>
        <begin position="241"/>
        <end position="278"/>
    </location>
</feature>
<evidence type="ECO:0000313" key="3">
    <source>
        <dbReference type="EMBL" id="KAB2766438.1"/>
    </source>
</evidence>
<organism evidence="3 4">
    <name type="scientific">Brucella anthropi</name>
    <name type="common">Ochrobactrum anthropi</name>
    <dbReference type="NCBI Taxonomy" id="529"/>
    <lineage>
        <taxon>Bacteria</taxon>
        <taxon>Pseudomonadati</taxon>
        <taxon>Pseudomonadota</taxon>
        <taxon>Alphaproteobacteria</taxon>
        <taxon>Hyphomicrobiales</taxon>
        <taxon>Brucellaceae</taxon>
        <taxon>Brucella/Ochrobactrum group</taxon>
        <taxon>Brucella</taxon>
    </lineage>
</organism>
<dbReference type="PANTHER" id="PTHR33678">
    <property type="entry name" value="BLL1576 PROTEIN"/>
    <property type="match status" value="1"/>
</dbReference>
<feature type="domain" description="Transposase IS66 central" evidence="1">
    <location>
        <begin position="2"/>
        <end position="234"/>
    </location>
</feature>
<dbReference type="NCBIfam" id="NF033517">
    <property type="entry name" value="transpos_IS66"/>
    <property type="match status" value="1"/>
</dbReference>
<comment type="caution">
    <text evidence="3">The sequence shown here is derived from an EMBL/GenBank/DDBJ whole genome shotgun (WGS) entry which is preliminary data.</text>
</comment>
<dbReference type="EMBL" id="WBWS01000017">
    <property type="protein sequence ID" value="KAB2766438.1"/>
    <property type="molecule type" value="Genomic_DNA"/>
</dbReference>
<dbReference type="RefSeq" id="WP_151663937.1">
    <property type="nucleotide sequence ID" value="NZ_WBWS01000017.1"/>
</dbReference>
<evidence type="ECO:0000259" key="2">
    <source>
        <dbReference type="Pfam" id="PF13817"/>
    </source>
</evidence>
<accession>A0A6L3Z2I4</accession>
<sequence length="291" mass="33153">MKSDLLHADDTPIRVLDRSLRDKGLGKGVKKGRIWTYVRDQRPWAGSAPPGAVYYFAPDWKEEHVHRHLEKASGILQADGYKGYTKLYEPGSDGKRRFWEASCWAHWRRDFHDIWTANKSGIAREALDRIGALYDIERDIVGRPADVRLATRQKHSKPKIDELHAWAEKQLLRIPGKSELAKALRYGLSRWPSLCLFLEDGRVAMDNNAAERALRPIGVGRRNWLFAGADTGAETLARAMTIIETAKMNGINPQAYLADVLDRIHDHKINRLDELLPWNWKPLAAEHAKAA</sequence>
<dbReference type="Pfam" id="PF03050">
    <property type="entry name" value="DDE_Tnp_IS66"/>
    <property type="match status" value="1"/>
</dbReference>
<dbReference type="Pfam" id="PF13817">
    <property type="entry name" value="DDE_Tnp_IS66_C"/>
    <property type="match status" value="1"/>
</dbReference>
<feature type="non-terminal residue" evidence="3">
    <location>
        <position position="1"/>
    </location>
</feature>
<evidence type="ECO:0000259" key="1">
    <source>
        <dbReference type="Pfam" id="PF03050"/>
    </source>
</evidence>
<dbReference type="InterPro" id="IPR039552">
    <property type="entry name" value="IS66_C"/>
</dbReference>
<dbReference type="Proteomes" id="UP000481876">
    <property type="component" value="Unassembled WGS sequence"/>
</dbReference>
<dbReference type="AlphaFoldDB" id="A0A6L3Z2I4"/>
<protein>
    <submittedName>
        <fullName evidence="3">IS66 family transposase</fullName>
    </submittedName>
</protein>
<dbReference type="InterPro" id="IPR052344">
    <property type="entry name" value="Transposase-related"/>
</dbReference>
<reference evidence="3 4" key="1">
    <citation type="submission" date="2019-09" db="EMBL/GenBank/DDBJ databases">
        <title>Taxonomic organization of the family Brucellaceae based on a phylogenomic approach.</title>
        <authorList>
            <person name="Leclercq S."/>
            <person name="Cloeckaert A."/>
            <person name="Zygmunt M.S."/>
        </authorList>
    </citation>
    <scope>NUCLEOTIDE SEQUENCE [LARGE SCALE GENOMIC DNA]</scope>
    <source>
        <strain evidence="3 4">LMG 3313</strain>
    </source>
</reference>
<gene>
    <name evidence="3" type="ORF">F9L04_16495</name>
</gene>
<evidence type="ECO:0000313" key="4">
    <source>
        <dbReference type="Proteomes" id="UP000481876"/>
    </source>
</evidence>